<dbReference type="InterPro" id="IPR000172">
    <property type="entry name" value="GMC_OxRdtase_N"/>
</dbReference>
<comment type="cofactor">
    <cofactor evidence="1">
        <name>FAD</name>
        <dbReference type="ChEBI" id="CHEBI:57692"/>
    </cofactor>
</comment>
<evidence type="ECO:0000256" key="3">
    <source>
        <dbReference type="ARBA" id="ARBA00022827"/>
    </source>
</evidence>
<dbReference type="PIRSF" id="PIRSF000137">
    <property type="entry name" value="Alcohol_oxidase"/>
    <property type="match status" value="1"/>
</dbReference>
<name>A0A921ZSL0_MANSE</name>
<evidence type="ECO:0000259" key="4">
    <source>
        <dbReference type="Pfam" id="PF00732"/>
    </source>
</evidence>
<evidence type="ECO:0000256" key="1">
    <source>
        <dbReference type="ARBA" id="ARBA00001974"/>
    </source>
</evidence>
<keyword evidence="7" id="KW-1185">Reference proteome</keyword>
<dbReference type="PANTHER" id="PTHR11552:SF147">
    <property type="entry name" value="CHOLINE DEHYDROGENASE, MITOCHONDRIAL"/>
    <property type="match status" value="1"/>
</dbReference>
<comment type="caution">
    <text evidence="6">The sequence shown here is derived from an EMBL/GenBank/DDBJ whole genome shotgun (WGS) entry which is preliminary data.</text>
</comment>
<feature type="domain" description="Glucose-methanol-choline oxidoreductase C-terminal" evidence="5">
    <location>
        <begin position="417"/>
        <end position="464"/>
    </location>
</feature>
<evidence type="ECO:0008006" key="8">
    <source>
        <dbReference type="Google" id="ProtNLM"/>
    </source>
</evidence>
<sequence>METAAAVAAVKATQVPLSLLTLLQLTGPLWPKNAKVQNCSAFDYIIIGGGTAGSVLANRLTEDEKTTVLLAGLFVAQPQTSRDWNYTSTYDNYAARATNNRTTLTSGKMLGGSSSLNHFIIQRGVAEDYNYWAEITNESWNYENVLPYFIKSERVEDEEILEFDGEFHGVEGPVGLTREPREETKEYLDALNELGYDIFPDLIGKENLGYAECLFTIADGVRQSTAYSYLRPIRKRKNLYVLKFTLATKILFYGKTACAVETQNKFGKTKVYRARKEVIVSAGVFNTPQILMLSGIGPKEHLESMGICVRADLPVGDNLQDHLGSIVVFKMQKSIAIPPVRPLTELAVPLVTGLVSLNKSSNIPDYQNFFSVLPHDTPFILLFCGFVFAYRNDICDRYKKESIGRDIMFNLVALLQPSSTGTVRLASSDPTVPPEITTGFYTNKTDITKMAKYIRDLIRIQNSSYCSTRNHHRLLHQQDRYYQNGKIHQRFNQNPKL</sequence>
<proteinExistence type="predicted"/>
<dbReference type="InterPro" id="IPR012132">
    <property type="entry name" value="GMC_OxRdtase"/>
</dbReference>
<dbReference type="InterPro" id="IPR007867">
    <property type="entry name" value="GMC_OxRtase_C"/>
</dbReference>
<dbReference type="Pfam" id="PF00732">
    <property type="entry name" value="GMC_oxred_N"/>
    <property type="match status" value="1"/>
</dbReference>
<accession>A0A921ZSL0</accession>
<reference evidence="6" key="1">
    <citation type="journal article" date="2016" name="Insect Biochem. Mol. Biol.">
        <title>Multifaceted biological insights from a draft genome sequence of the tobacco hornworm moth, Manduca sexta.</title>
        <authorList>
            <person name="Kanost M.R."/>
            <person name="Arrese E.L."/>
            <person name="Cao X."/>
            <person name="Chen Y.R."/>
            <person name="Chellapilla S."/>
            <person name="Goldsmith M.R."/>
            <person name="Grosse-Wilde E."/>
            <person name="Heckel D.G."/>
            <person name="Herndon N."/>
            <person name="Jiang H."/>
            <person name="Papanicolaou A."/>
            <person name="Qu J."/>
            <person name="Soulages J.L."/>
            <person name="Vogel H."/>
            <person name="Walters J."/>
            <person name="Waterhouse R.M."/>
            <person name="Ahn S.J."/>
            <person name="Almeida F.C."/>
            <person name="An C."/>
            <person name="Aqrawi P."/>
            <person name="Bretschneider A."/>
            <person name="Bryant W.B."/>
            <person name="Bucks S."/>
            <person name="Chao H."/>
            <person name="Chevignon G."/>
            <person name="Christen J.M."/>
            <person name="Clarke D.F."/>
            <person name="Dittmer N.T."/>
            <person name="Ferguson L.C.F."/>
            <person name="Garavelou S."/>
            <person name="Gordon K.H.J."/>
            <person name="Gunaratna R.T."/>
            <person name="Han Y."/>
            <person name="Hauser F."/>
            <person name="He Y."/>
            <person name="Heidel-Fischer H."/>
            <person name="Hirsh A."/>
            <person name="Hu Y."/>
            <person name="Jiang H."/>
            <person name="Kalra D."/>
            <person name="Klinner C."/>
            <person name="Konig C."/>
            <person name="Kovar C."/>
            <person name="Kroll A.R."/>
            <person name="Kuwar S.S."/>
            <person name="Lee S.L."/>
            <person name="Lehman R."/>
            <person name="Li K."/>
            <person name="Li Z."/>
            <person name="Liang H."/>
            <person name="Lovelace S."/>
            <person name="Lu Z."/>
            <person name="Mansfield J.H."/>
            <person name="McCulloch K.J."/>
            <person name="Mathew T."/>
            <person name="Morton B."/>
            <person name="Muzny D.M."/>
            <person name="Neunemann D."/>
            <person name="Ongeri F."/>
            <person name="Pauchet Y."/>
            <person name="Pu L.L."/>
            <person name="Pyrousis I."/>
            <person name="Rao X.J."/>
            <person name="Redding A."/>
            <person name="Roesel C."/>
            <person name="Sanchez-Gracia A."/>
            <person name="Schaack S."/>
            <person name="Shukla A."/>
            <person name="Tetreau G."/>
            <person name="Wang Y."/>
            <person name="Xiong G.H."/>
            <person name="Traut W."/>
            <person name="Walsh T.K."/>
            <person name="Worley K.C."/>
            <person name="Wu D."/>
            <person name="Wu W."/>
            <person name="Wu Y.Q."/>
            <person name="Zhang X."/>
            <person name="Zou Z."/>
            <person name="Zucker H."/>
            <person name="Briscoe A.D."/>
            <person name="Burmester T."/>
            <person name="Clem R.J."/>
            <person name="Feyereisen R."/>
            <person name="Grimmelikhuijzen C.J.P."/>
            <person name="Hamodrakas S.J."/>
            <person name="Hansson B.S."/>
            <person name="Huguet E."/>
            <person name="Jermiin L.S."/>
            <person name="Lan Q."/>
            <person name="Lehman H.K."/>
            <person name="Lorenzen M."/>
            <person name="Merzendorfer H."/>
            <person name="Michalopoulos I."/>
            <person name="Morton D.B."/>
            <person name="Muthukrishnan S."/>
            <person name="Oakeshott J.G."/>
            <person name="Palmer W."/>
            <person name="Park Y."/>
            <person name="Passarelli A.L."/>
            <person name="Rozas J."/>
            <person name="Schwartz L.M."/>
            <person name="Smith W."/>
            <person name="Southgate A."/>
            <person name="Vilcinskas A."/>
            <person name="Vogt R."/>
            <person name="Wang P."/>
            <person name="Werren J."/>
            <person name="Yu X.Q."/>
            <person name="Zhou J.J."/>
            <person name="Brown S.J."/>
            <person name="Scherer S.E."/>
            <person name="Richards S."/>
            <person name="Blissard G.W."/>
        </authorList>
    </citation>
    <scope>NUCLEOTIDE SEQUENCE</scope>
</reference>
<protein>
    <recommendedName>
        <fullName evidence="8">Ecdysone oxidase</fullName>
    </recommendedName>
</protein>
<dbReference type="PANTHER" id="PTHR11552">
    <property type="entry name" value="GLUCOSE-METHANOL-CHOLINE GMC OXIDOREDUCTASE"/>
    <property type="match status" value="1"/>
</dbReference>
<evidence type="ECO:0000313" key="7">
    <source>
        <dbReference type="Proteomes" id="UP000791440"/>
    </source>
</evidence>
<keyword evidence="2" id="KW-0285">Flavoprotein</keyword>
<dbReference type="Proteomes" id="UP000791440">
    <property type="component" value="Unassembled WGS sequence"/>
</dbReference>
<reference evidence="6" key="2">
    <citation type="submission" date="2020-12" db="EMBL/GenBank/DDBJ databases">
        <authorList>
            <person name="Kanost M."/>
        </authorList>
    </citation>
    <scope>NUCLEOTIDE SEQUENCE</scope>
</reference>
<gene>
    <name evidence="6" type="ORF">O3G_MSEX013714</name>
</gene>
<evidence type="ECO:0000259" key="5">
    <source>
        <dbReference type="Pfam" id="PF05199"/>
    </source>
</evidence>
<dbReference type="Pfam" id="PF05199">
    <property type="entry name" value="GMC_oxred_C"/>
    <property type="match status" value="1"/>
</dbReference>
<keyword evidence="3" id="KW-0274">FAD</keyword>
<dbReference type="EMBL" id="JH668952">
    <property type="protein sequence ID" value="KAG6463171.1"/>
    <property type="molecule type" value="Genomic_DNA"/>
</dbReference>
<feature type="domain" description="Glucose-methanol-choline oxidoreductase N-terminal" evidence="4">
    <location>
        <begin position="42"/>
        <end position="323"/>
    </location>
</feature>
<evidence type="ECO:0000313" key="6">
    <source>
        <dbReference type="EMBL" id="KAG6463171.1"/>
    </source>
</evidence>
<dbReference type="GO" id="GO:0050660">
    <property type="term" value="F:flavin adenine dinucleotide binding"/>
    <property type="evidence" value="ECO:0007669"/>
    <property type="project" value="InterPro"/>
</dbReference>
<organism evidence="6 7">
    <name type="scientific">Manduca sexta</name>
    <name type="common">Tobacco hawkmoth</name>
    <name type="synonym">Tobacco hornworm</name>
    <dbReference type="NCBI Taxonomy" id="7130"/>
    <lineage>
        <taxon>Eukaryota</taxon>
        <taxon>Metazoa</taxon>
        <taxon>Ecdysozoa</taxon>
        <taxon>Arthropoda</taxon>
        <taxon>Hexapoda</taxon>
        <taxon>Insecta</taxon>
        <taxon>Pterygota</taxon>
        <taxon>Neoptera</taxon>
        <taxon>Endopterygota</taxon>
        <taxon>Lepidoptera</taxon>
        <taxon>Glossata</taxon>
        <taxon>Ditrysia</taxon>
        <taxon>Bombycoidea</taxon>
        <taxon>Sphingidae</taxon>
        <taxon>Sphinginae</taxon>
        <taxon>Sphingini</taxon>
        <taxon>Manduca</taxon>
    </lineage>
</organism>
<dbReference type="GO" id="GO:0016614">
    <property type="term" value="F:oxidoreductase activity, acting on CH-OH group of donors"/>
    <property type="evidence" value="ECO:0007669"/>
    <property type="project" value="InterPro"/>
</dbReference>
<evidence type="ECO:0000256" key="2">
    <source>
        <dbReference type="ARBA" id="ARBA00022630"/>
    </source>
</evidence>
<dbReference type="AlphaFoldDB" id="A0A921ZSL0"/>